<evidence type="ECO:0000256" key="2">
    <source>
        <dbReference type="ARBA" id="ARBA00022771"/>
    </source>
</evidence>
<dbReference type="PANTHER" id="PTHR38563">
    <property type="entry name" value="FL(2)D-ASSOCIATED COMPLEX COMPONENT"/>
    <property type="match status" value="1"/>
</dbReference>
<dbReference type="InterPro" id="IPR040427">
    <property type="entry name" value="Flacc"/>
</dbReference>
<dbReference type="PROSITE" id="PS50103">
    <property type="entry name" value="ZF_C3H1"/>
    <property type="match status" value="1"/>
</dbReference>
<evidence type="ECO:0000256" key="3">
    <source>
        <dbReference type="ARBA" id="ARBA00022833"/>
    </source>
</evidence>
<evidence type="ECO:0000259" key="6">
    <source>
        <dbReference type="PROSITE" id="PS50103"/>
    </source>
</evidence>
<evidence type="ECO:0000313" key="8">
    <source>
        <dbReference type="Proteomes" id="UP001148018"/>
    </source>
</evidence>
<feature type="compositionally biased region" description="Low complexity" evidence="5">
    <location>
        <begin position="1032"/>
        <end position="1050"/>
    </location>
</feature>
<dbReference type="EMBL" id="JANIIK010000119">
    <property type="protein sequence ID" value="KAJ3584177.1"/>
    <property type="molecule type" value="Genomic_DNA"/>
</dbReference>
<feature type="compositionally biased region" description="Basic and acidic residues" evidence="5">
    <location>
        <begin position="191"/>
        <end position="204"/>
    </location>
</feature>
<feature type="compositionally biased region" description="Low complexity" evidence="5">
    <location>
        <begin position="17"/>
        <end position="40"/>
    </location>
</feature>
<protein>
    <recommendedName>
        <fullName evidence="6">C3H1-type domain-containing protein</fullName>
    </recommendedName>
</protein>
<feature type="region of interest" description="Disordered" evidence="5">
    <location>
        <begin position="74"/>
        <end position="170"/>
    </location>
</feature>
<evidence type="ECO:0000256" key="1">
    <source>
        <dbReference type="ARBA" id="ARBA00022723"/>
    </source>
</evidence>
<feature type="region of interest" description="Disordered" evidence="5">
    <location>
        <begin position="191"/>
        <end position="1050"/>
    </location>
</feature>
<dbReference type="GO" id="GO:0016556">
    <property type="term" value="P:mRNA modification"/>
    <property type="evidence" value="ECO:0007669"/>
    <property type="project" value="InterPro"/>
</dbReference>
<keyword evidence="3 4" id="KW-0862">Zinc</keyword>
<dbReference type="Proteomes" id="UP001148018">
    <property type="component" value="Unassembled WGS sequence"/>
</dbReference>
<feature type="compositionally biased region" description="Polar residues" evidence="5">
    <location>
        <begin position="650"/>
        <end position="659"/>
    </location>
</feature>
<accession>A0A9Q0DCK9</accession>
<gene>
    <name evidence="7" type="ORF">NHX12_014673</name>
</gene>
<dbReference type="InterPro" id="IPR000571">
    <property type="entry name" value="Znf_CCCH"/>
</dbReference>
<feature type="compositionally biased region" description="Low complexity" evidence="5">
    <location>
        <begin position="716"/>
        <end position="725"/>
    </location>
</feature>
<feature type="compositionally biased region" description="Basic and acidic residues" evidence="5">
    <location>
        <begin position="452"/>
        <end position="518"/>
    </location>
</feature>
<evidence type="ECO:0000256" key="5">
    <source>
        <dbReference type="SAM" id="MobiDB-lite"/>
    </source>
</evidence>
<proteinExistence type="predicted"/>
<feature type="region of interest" description="Disordered" evidence="5">
    <location>
        <begin position="1"/>
        <end position="55"/>
    </location>
</feature>
<dbReference type="Gene3D" id="4.10.1000.10">
    <property type="entry name" value="Zinc finger, CCCH-type"/>
    <property type="match status" value="1"/>
</dbReference>
<dbReference type="Pfam" id="PF00642">
    <property type="entry name" value="zf-CCCH"/>
    <property type="match status" value="1"/>
</dbReference>
<evidence type="ECO:0000313" key="7">
    <source>
        <dbReference type="EMBL" id="KAJ3584177.1"/>
    </source>
</evidence>
<organism evidence="7 8">
    <name type="scientific">Muraenolepis orangiensis</name>
    <name type="common">Patagonian moray cod</name>
    <dbReference type="NCBI Taxonomy" id="630683"/>
    <lineage>
        <taxon>Eukaryota</taxon>
        <taxon>Metazoa</taxon>
        <taxon>Chordata</taxon>
        <taxon>Craniata</taxon>
        <taxon>Vertebrata</taxon>
        <taxon>Euteleostomi</taxon>
        <taxon>Actinopterygii</taxon>
        <taxon>Neopterygii</taxon>
        <taxon>Teleostei</taxon>
        <taxon>Neoteleostei</taxon>
        <taxon>Acanthomorphata</taxon>
        <taxon>Zeiogadaria</taxon>
        <taxon>Gadariae</taxon>
        <taxon>Gadiformes</taxon>
        <taxon>Muraenolepidoidei</taxon>
        <taxon>Muraenolepididae</taxon>
        <taxon>Muraenolepis</taxon>
    </lineage>
</organism>
<name>A0A9Q0DCK9_9TELE</name>
<feature type="compositionally biased region" description="Basic and acidic residues" evidence="5">
    <location>
        <begin position="127"/>
        <end position="146"/>
    </location>
</feature>
<feature type="compositionally biased region" description="Basic residues" evidence="5">
    <location>
        <begin position="265"/>
        <end position="283"/>
    </location>
</feature>
<dbReference type="SMART" id="SM00356">
    <property type="entry name" value="ZnF_C3H1"/>
    <property type="match status" value="1"/>
</dbReference>
<feature type="region of interest" description="Disordered" evidence="5">
    <location>
        <begin position="1160"/>
        <end position="1210"/>
    </location>
</feature>
<dbReference type="OrthoDB" id="6022762at2759"/>
<feature type="region of interest" description="Disordered" evidence="5">
    <location>
        <begin position="1070"/>
        <end position="1122"/>
    </location>
</feature>
<feature type="compositionally biased region" description="Pro residues" evidence="5">
    <location>
        <begin position="682"/>
        <end position="694"/>
    </location>
</feature>
<feature type="compositionally biased region" description="Basic residues" evidence="5">
    <location>
        <begin position="331"/>
        <end position="345"/>
    </location>
</feature>
<dbReference type="GO" id="GO:0008270">
    <property type="term" value="F:zinc ion binding"/>
    <property type="evidence" value="ECO:0007669"/>
    <property type="project" value="UniProtKB-KW"/>
</dbReference>
<feature type="compositionally biased region" description="Low complexity" evidence="5">
    <location>
        <begin position="418"/>
        <end position="427"/>
    </location>
</feature>
<feature type="compositionally biased region" description="Low complexity" evidence="5">
    <location>
        <begin position="357"/>
        <end position="393"/>
    </location>
</feature>
<feature type="compositionally biased region" description="Pro residues" evidence="5">
    <location>
        <begin position="891"/>
        <end position="904"/>
    </location>
</feature>
<evidence type="ECO:0000256" key="4">
    <source>
        <dbReference type="PROSITE-ProRule" id="PRU00723"/>
    </source>
</evidence>
<reference evidence="7" key="1">
    <citation type="submission" date="2022-07" db="EMBL/GenBank/DDBJ databases">
        <title>Chromosome-level genome of Muraenolepis orangiensis.</title>
        <authorList>
            <person name="Kim J."/>
        </authorList>
    </citation>
    <scope>NUCLEOTIDE SEQUENCE</scope>
    <source>
        <strain evidence="7">KU_S4_2022</strain>
        <tissue evidence="7">Muscle</tissue>
    </source>
</reference>
<feature type="compositionally biased region" description="Basic and acidic residues" evidence="5">
    <location>
        <begin position="1172"/>
        <end position="1182"/>
    </location>
</feature>
<feature type="compositionally biased region" description="Low complexity" evidence="5">
    <location>
        <begin position="205"/>
        <end position="235"/>
    </location>
</feature>
<dbReference type="PANTHER" id="PTHR38563:SF1">
    <property type="entry name" value="FL(2)D-ASSOCIATED COMPLEX COMPONENT"/>
    <property type="match status" value="1"/>
</dbReference>
<feature type="compositionally biased region" description="Low complexity" evidence="5">
    <location>
        <begin position="763"/>
        <end position="773"/>
    </location>
</feature>
<feature type="compositionally biased region" description="Basic and acidic residues" evidence="5">
    <location>
        <begin position="970"/>
        <end position="1007"/>
    </location>
</feature>
<feature type="compositionally biased region" description="Basic and acidic residues" evidence="5">
    <location>
        <begin position="429"/>
        <end position="444"/>
    </location>
</feature>
<feature type="region of interest" description="Disordered" evidence="5">
    <location>
        <begin position="1385"/>
        <end position="1442"/>
    </location>
</feature>
<feature type="compositionally biased region" description="Basic and acidic residues" evidence="5">
    <location>
        <begin position="93"/>
        <end position="119"/>
    </location>
</feature>
<feature type="compositionally biased region" description="Basic residues" evidence="5">
    <location>
        <begin position="394"/>
        <end position="405"/>
    </location>
</feature>
<feature type="compositionally biased region" description="Basic residues" evidence="5">
    <location>
        <begin position="733"/>
        <end position="746"/>
    </location>
</feature>
<feature type="zinc finger region" description="C3H1-type" evidence="4">
    <location>
        <begin position="59"/>
        <end position="82"/>
    </location>
</feature>
<dbReference type="GO" id="GO:0036396">
    <property type="term" value="C:RNA N6-methyladenosine methyltransferase complex"/>
    <property type="evidence" value="ECO:0007669"/>
    <property type="project" value="InterPro"/>
</dbReference>
<keyword evidence="8" id="KW-1185">Reference proteome</keyword>
<feature type="compositionally biased region" description="Basic and acidic residues" evidence="5">
    <location>
        <begin position="613"/>
        <end position="626"/>
    </location>
</feature>
<feature type="compositionally biased region" description="Basic residues" evidence="5">
    <location>
        <begin position="960"/>
        <end position="969"/>
    </location>
</feature>
<feature type="compositionally biased region" description="Low complexity" evidence="5">
    <location>
        <begin position="925"/>
        <end position="936"/>
    </location>
</feature>
<feature type="compositionally biased region" description="Low complexity" evidence="5">
    <location>
        <begin position="1100"/>
        <end position="1110"/>
    </location>
</feature>
<feature type="compositionally biased region" description="Pro residues" evidence="5">
    <location>
        <begin position="1413"/>
        <end position="1428"/>
    </location>
</feature>
<dbReference type="InterPro" id="IPR036855">
    <property type="entry name" value="Znf_CCCH_sf"/>
</dbReference>
<sequence length="1442" mass="157059">MSKIRRKVTVENTKTISASSSPAPPSATAATSAGTTSRRPSVFERLGPSTGSNAVVDSQCRNWLKTGTCSYGTTCRYTHGPQPRGKAFSFSRSAERPPGDLRERMKNKRQDVDPEKSLEEPSSPTARQRDSSRGRHREKEDIKVTKENTPASEEETAEWEANREDSDVGDYDYELSLEMKRQKIQRELLKLEQENQEKREEIASPERSSSKGSPASRKSSGSPKHSKSSAKASGSGKKDKKASMASPLSESTRSTKGGHDSEKHKEKKEKRRDRSHSSHKAKRSATSEERSGSVTSPVPAPSPLARKKSSSPPPPATKASSRKTPASPPPPRRHSPSPRATRRRSSVSPGYRRDSAAKAGSAATATSVAGSASPPSSASRRSRSPPYASSSSPSHRRGERRHSRGRERSRGGERERSPPAAAATAAAEKQSHGKRDKDLSRDDRDYESEQSSSRDDREQRRDRGRESARDPKDARENRAEAHSLERRDRERDKERDKEREREKEKEREKERTDRKEEPPLPPAAAQEERGYGRGHGGKEEVKAEARGDNRPAEGRAERNGRGRGRTADTAEKAQPESSHDSWESRSGSARERSTERTSGDRGGGSASAATADRGSDRIAERPEREIKGRKRHRGENTPSPRPSPKRTARETSPANSDGYNSAAEEKSERPIGRGQAKLHPQPLLPSPVFPPPASDAPWERARPRWREARRRPPRGWRPLRLSGPREGPAENKKKAKSVRKGQKKAGRKSEEAPGRDATPPALPAAQAPPLAAVVPPPPLLHSPRKGAKKKSGSGGKRSRGGDSDGSGEEDAHLPPGKRRRGPRTPPPSLRLDPPRATGANAEPTPLPKLDANFSDWSDEELLRRGGGPRRGRERERGAIVTAGPAIAPLLPQEPPHLLPTPQPLMSPALLRKPPPDTSRGGLGSLGVSVGNQNRGPSSRRLRSPSGEPASVGREDPQGPRPRRGRLQRKSRIDQLRRGEPSRSTSSDRQDSRSHSSRRSSPDSERQGRSRSRAGSYDSRERGGPGGPNELRPQQAPSQQPPLLSQQPPLLPGVLLQLQQQQHQLQLLPQQQPALLGQPPGLLLQPLAPHQQPWDRDRDWPGAGLPGPHGLPHGRGREPLLMRPAREPLLRDLRDRERLLPEGLIQADYEALLPREAVGVEANKPGNSLHPGVDPREADKTDSVDGEDDAKEDDGQSVVSGGEEYEPISDDELDEILAGSQKKDEQDDDKNTGPLDVIDVDWSSLMPKQKAEARAAGAALLRFTPGAVLLRAGISKRLAGPLLLEQVREVCKAELDDPKDADKLFEHDLGALNLAALNRRAERAGLLSNLGPCCKALCARRDFAIRRQLLKNDKGLTKQMYPVTPAIDNELLQLSMRLFRRSMSTAAPTAATAPEKTDRGAPPAAAIATAAAAAPPPPPLSAPPTPPPAADAKVVATPEVCVS</sequence>
<keyword evidence="1 4" id="KW-0479">Metal-binding</keyword>
<keyword evidence="2 4" id="KW-0863">Zinc-finger</keyword>
<feature type="compositionally biased region" description="Low complexity" evidence="5">
    <location>
        <begin position="1070"/>
        <end position="1091"/>
    </location>
</feature>
<feature type="compositionally biased region" description="Basic and acidic residues" evidence="5">
    <location>
        <begin position="526"/>
        <end position="599"/>
    </location>
</feature>
<feature type="compositionally biased region" description="Basic and acidic residues" evidence="5">
    <location>
        <begin position="697"/>
        <end position="706"/>
    </location>
</feature>
<feature type="compositionally biased region" description="Low complexity" evidence="5">
    <location>
        <begin position="1429"/>
        <end position="1442"/>
    </location>
</feature>
<feature type="compositionally biased region" description="Low complexity" evidence="5">
    <location>
        <begin position="1400"/>
        <end position="1412"/>
    </location>
</feature>
<feature type="compositionally biased region" description="Basic residues" evidence="5">
    <location>
        <begin position="782"/>
        <end position="791"/>
    </location>
</feature>
<dbReference type="SUPFAM" id="SSF90229">
    <property type="entry name" value="CCCH zinc finger"/>
    <property type="match status" value="1"/>
</dbReference>
<feature type="domain" description="C3H1-type" evidence="6">
    <location>
        <begin position="59"/>
        <end position="82"/>
    </location>
</feature>
<feature type="compositionally biased region" description="Basic and acidic residues" evidence="5">
    <location>
        <begin position="406"/>
        <end position="417"/>
    </location>
</feature>
<comment type="caution">
    <text evidence="7">The sequence shown here is derived from an EMBL/GenBank/DDBJ whole genome shotgun (WGS) entry which is preliminary data.</text>
</comment>